<evidence type="ECO:0000313" key="5">
    <source>
        <dbReference type="EMBL" id="KAE9323441.1"/>
    </source>
</evidence>
<dbReference type="PANTHER" id="PTHR11588">
    <property type="entry name" value="TUBULIN"/>
    <property type="match status" value="1"/>
</dbReference>
<accession>A0A6G0R8K5</accession>
<evidence type="ECO:0000256" key="3">
    <source>
        <dbReference type="ARBA" id="ARBA00022741"/>
    </source>
</evidence>
<dbReference type="EMBL" id="QXFY01001247">
    <property type="protein sequence ID" value="KAE9323441.1"/>
    <property type="molecule type" value="Genomic_DNA"/>
</dbReference>
<dbReference type="GO" id="GO:0007017">
    <property type="term" value="P:microtubule-based process"/>
    <property type="evidence" value="ECO:0007669"/>
    <property type="project" value="InterPro"/>
</dbReference>
<dbReference type="SUPFAM" id="SSF52490">
    <property type="entry name" value="Tubulin nucleotide-binding domain-like"/>
    <property type="match status" value="1"/>
</dbReference>
<comment type="similarity">
    <text evidence="1">Belongs to the tubulin family.</text>
</comment>
<proteinExistence type="inferred from homology"/>
<dbReference type="Proteomes" id="UP000486351">
    <property type="component" value="Unassembled WGS sequence"/>
</dbReference>
<dbReference type="InterPro" id="IPR036525">
    <property type="entry name" value="Tubulin/FtsZ_GTPase_sf"/>
</dbReference>
<keyword evidence="3" id="KW-0547">Nucleotide-binding</keyword>
<dbReference type="GO" id="GO:0005525">
    <property type="term" value="F:GTP binding"/>
    <property type="evidence" value="ECO:0007669"/>
    <property type="project" value="UniProtKB-KW"/>
</dbReference>
<gene>
    <name evidence="5" type="ORF">PF008_g17354</name>
</gene>
<evidence type="ECO:0000256" key="4">
    <source>
        <dbReference type="ARBA" id="ARBA00023134"/>
    </source>
</evidence>
<organism evidence="5 6">
    <name type="scientific">Phytophthora fragariae</name>
    <dbReference type="NCBI Taxonomy" id="53985"/>
    <lineage>
        <taxon>Eukaryota</taxon>
        <taxon>Sar</taxon>
        <taxon>Stramenopiles</taxon>
        <taxon>Oomycota</taxon>
        <taxon>Peronosporomycetes</taxon>
        <taxon>Peronosporales</taxon>
        <taxon>Peronosporaceae</taxon>
        <taxon>Phytophthora</taxon>
    </lineage>
</organism>
<dbReference type="InterPro" id="IPR000217">
    <property type="entry name" value="Tubulin"/>
</dbReference>
<keyword evidence="2" id="KW-0493">Microtubule</keyword>
<reference evidence="5 6" key="1">
    <citation type="submission" date="2018-09" db="EMBL/GenBank/DDBJ databases">
        <title>Genomic investigation of the strawberry pathogen Phytophthora fragariae indicates pathogenicity is determined by transcriptional variation in three key races.</title>
        <authorList>
            <person name="Adams T.M."/>
            <person name="Armitage A.D."/>
            <person name="Sobczyk M.K."/>
            <person name="Bates H.J."/>
            <person name="Dunwell J.M."/>
            <person name="Nellist C.F."/>
            <person name="Harrison R.J."/>
        </authorList>
    </citation>
    <scope>NUCLEOTIDE SEQUENCE [LARGE SCALE GENOMIC DNA]</scope>
    <source>
        <strain evidence="5 6">NOV-77</strain>
    </source>
</reference>
<evidence type="ECO:0000256" key="2">
    <source>
        <dbReference type="ARBA" id="ARBA00022701"/>
    </source>
</evidence>
<name>A0A6G0R8K5_9STRA</name>
<evidence type="ECO:0000256" key="1">
    <source>
        <dbReference type="ARBA" id="ARBA00009636"/>
    </source>
</evidence>
<protein>
    <submittedName>
        <fullName evidence="5">Uncharacterized protein</fullName>
    </submittedName>
</protein>
<dbReference type="Gene3D" id="3.40.50.1440">
    <property type="entry name" value="Tubulin/FtsZ, GTPase domain"/>
    <property type="match status" value="1"/>
</dbReference>
<comment type="caution">
    <text evidence="5">The sequence shown here is derived from an EMBL/GenBank/DDBJ whole genome shotgun (WGS) entry which is preliminary data.</text>
</comment>
<dbReference type="AlphaFoldDB" id="A0A6G0R8K5"/>
<evidence type="ECO:0000313" key="6">
    <source>
        <dbReference type="Proteomes" id="UP000486351"/>
    </source>
</evidence>
<sequence>MDWWLWRPCRSCGRSDVSDDAPPCLTNGERCIAPSLTFVDANEDRYAFWAHRPSVFRDEFRMDRYGQLYHSEQIISGKEDTNSNFARDISKEISRLGPGNNVKLADGSMGLRGFLVFNTMGGGMSFRPGALFLERLSVDFDGSTTTAKIWDEG</sequence>
<keyword evidence="4" id="KW-0342">GTP-binding</keyword>
<dbReference type="GO" id="GO:0005874">
    <property type="term" value="C:microtubule"/>
    <property type="evidence" value="ECO:0007669"/>
    <property type="project" value="UniProtKB-KW"/>
</dbReference>